<dbReference type="PANTHER" id="PTHR11905:SF159">
    <property type="entry name" value="ADAM METALLOPROTEASE"/>
    <property type="match status" value="1"/>
</dbReference>
<sequence>MLMQTMIFSLAYIILLATVSAIPSGRVDIVFPSLETSRSGVKIIKFEALGQDIELNLEPAGEILAKDFAIVDLNNQRDHLTNVEDLKRKIYRDSVKGAALLIDENGPLTMQGIINSKLRIVPYESGRVIKDGRIAHQIVELINDEKSYINDVMPLDVNEVIENVVKISKKSPCIIIDYLCVTETTFTERFKTNKELLEYITVMFTGVQNLLDTLNLRITAQVIGITPFKKQNEPSFIGDSAIPGHQQVLDPVDLVKNMAKYYCNNAKGLAKDADIIMLISNRKLGELQDDGTVAYNTAGISLGSGVCKQCSKVGVAQDDSDYNERVDTVAHETAHLIGAPHDEEGPEQTGISGSPGAKDCPESDGYIMGSGNNKVNKFKFSKCTKKCVEYLLSLPRASCVLADC</sequence>
<accession>A0AA49K9P3</accession>
<evidence type="ECO:0000313" key="11">
    <source>
        <dbReference type="EMBL" id="WLF82766.1"/>
    </source>
</evidence>
<keyword evidence="3 7" id="KW-0479">Metal-binding</keyword>
<dbReference type="PANTHER" id="PTHR11905">
    <property type="entry name" value="ADAM A DISINTEGRIN AND METALLOPROTEASE DOMAIN"/>
    <property type="match status" value="1"/>
</dbReference>
<dbReference type="Pfam" id="PF13688">
    <property type="entry name" value="Reprolysin_5"/>
    <property type="match status" value="1"/>
</dbReference>
<feature type="binding site" evidence="7">
    <location>
        <position position="341"/>
    </location>
    <ligand>
        <name>Zn(2+)</name>
        <dbReference type="ChEBI" id="CHEBI:29105"/>
        <note>catalytic</note>
    </ligand>
</feature>
<keyword evidence="5 7" id="KW-0862">Zinc</keyword>
<evidence type="ECO:0000256" key="8">
    <source>
        <dbReference type="SAM" id="MobiDB-lite"/>
    </source>
</evidence>
<dbReference type="GO" id="GO:0004222">
    <property type="term" value="F:metalloendopeptidase activity"/>
    <property type="evidence" value="ECO:0007669"/>
    <property type="project" value="InterPro"/>
</dbReference>
<evidence type="ECO:0000256" key="7">
    <source>
        <dbReference type="PROSITE-ProRule" id="PRU00276"/>
    </source>
</evidence>
<evidence type="ECO:0000256" key="1">
    <source>
        <dbReference type="ARBA" id="ARBA00006629"/>
    </source>
</evidence>
<name>A0AA49K9P3_9SCOR</name>
<dbReference type="EMBL" id="OQ368646">
    <property type="protein sequence ID" value="WLF82766.1"/>
    <property type="molecule type" value="mRNA"/>
</dbReference>
<dbReference type="AlphaFoldDB" id="A0AA49K9P3"/>
<dbReference type="InterPro" id="IPR001590">
    <property type="entry name" value="Peptidase_M12B"/>
</dbReference>
<evidence type="ECO:0000256" key="2">
    <source>
        <dbReference type="ARBA" id="ARBA00022670"/>
    </source>
</evidence>
<feature type="domain" description="Peptidase M12B" evidence="10">
    <location>
        <begin position="174"/>
        <end position="404"/>
    </location>
</feature>
<protein>
    <submittedName>
        <fullName evidence="11">Metalloprotease</fullName>
    </submittedName>
</protein>
<keyword evidence="4" id="KW-0378">Hydrolase</keyword>
<dbReference type="InterPro" id="IPR024079">
    <property type="entry name" value="MetalloPept_cat_dom_sf"/>
</dbReference>
<keyword evidence="9" id="KW-0732">Signal</keyword>
<feature type="region of interest" description="Disordered" evidence="8">
    <location>
        <begin position="339"/>
        <end position="358"/>
    </location>
</feature>
<keyword evidence="6 11" id="KW-0482">Metalloprotease</keyword>
<dbReference type="Gene3D" id="3.40.390.10">
    <property type="entry name" value="Collagenase (Catalytic Domain)"/>
    <property type="match status" value="1"/>
</dbReference>
<evidence type="ECO:0000259" key="10">
    <source>
        <dbReference type="PROSITE" id="PS50215"/>
    </source>
</evidence>
<feature type="binding site" evidence="7">
    <location>
        <position position="335"/>
    </location>
    <ligand>
        <name>Zn(2+)</name>
        <dbReference type="ChEBI" id="CHEBI:29105"/>
        <note>catalytic</note>
    </ligand>
</feature>
<dbReference type="PROSITE" id="PS50215">
    <property type="entry name" value="ADAM_MEPRO"/>
    <property type="match status" value="1"/>
</dbReference>
<organism evidence="11">
    <name type="scientific">Tityus melici</name>
    <dbReference type="NCBI Taxonomy" id="3026321"/>
    <lineage>
        <taxon>Eukaryota</taxon>
        <taxon>Metazoa</taxon>
        <taxon>Ecdysozoa</taxon>
        <taxon>Arthropoda</taxon>
        <taxon>Chelicerata</taxon>
        <taxon>Arachnida</taxon>
        <taxon>Scorpiones</taxon>
        <taxon>Buthida</taxon>
        <taxon>Buthoidea</taxon>
        <taxon>Buthidae</taxon>
        <taxon>Tityus</taxon>
    </lineage>
</organism>
<dbReference type="GO" id="GO:0006509">
    <property type="term" value="P:membrane protein ectodomain proteolysis"/>
    <property type="evidence" value="ECO:0007669"/>
    <property type="project" value="TreeGrafter"/>
</dbReference>
<dbReference type="GO" id="GO:0046872">
    <property type="term" value="F:metal ion binding"/>
    <property type="evidence" value="ECO:0007669"/>
    <property type="project" value="UniProtKB-KW"/>
</dbReference>
<evidence type="ECO:0000256" key="3">
    <source>
        <dbReference type="ARBA" id="ARBA00022723"/>
    </source>
</evidence>
<comment type="similarity">
    <text evidence="1">Belongs to the venom metalloproteinase (M12B) family.</text>
</comment>
<feature type="chain" id="PRO_5041238356" evidence="9">
    <location>
        <begin position="22"/>
        <end position="404"/>
    </location>
</feature>
<evidence type="ECO:0000256" key="6">
    <source>
        <dbReference type="ARBA" id="ARBA00023049"/>
    </source>
</evidence>
<evidence type="ECO:0000256" key="4">
    <source>
        <dbReference type="ARBA" id="ARBA00022801"/>
    </source>
</evidence>
<evidence type="ECO:0000256" key="5">
    <source>
        <dbReference type="ARBA" id="ARBA00022833"/>
    </source>
</evidence>
<dbReference type="SUPFAM" id="SSF55486">
    <property type="entry name" value="Metalloproteases ('zincins'), catalytic domain"/>
    <property type="match status" value="1"/>
</dbReference>
<proteinExistence type="evidence at transcript level"/>
<feature type="binding site" evidence="7">
    <location>
        <position position="331"/>
    </location>
    <ligand>
        <name>Zn(2+)</name>
        <dbReference type="ChEBI" id="CHEBI:29105"/>
        <note>catalytic</note>
    </ligand>
</feature>
<reference evidence="11" key="1">
    <citation type="submission" date="2023-01" db="EMBL/GenBank/DDBJ databases">
        <title>Tityus melici venom characterization: a new scorpion of medical importance.</title>
        <authorList>
            <person name="Kalapothakis Y."/>
            <person name="Miranda K."/>
            <person name="Aragao M."/>
            <person name="Larangote D."/>
            <person name="Braga-Pereira G."/>
            <person name="Noetzold M."/>
            <person name="Molina D."/>
            <person name="Langer R."/>
            <person name="Conceicao I.M."/>
            <person name="Guerra-Duarte C."/>
            <person name="Kalapothakis E."/>
            <person name="Chavez-Olortegui C."/>
            <person name="Borges A."/>
        </authorList>
    </citation>
    <scope>NUCLEOTIDE SEQUENCE</scope>
    <source>
        <strain evidence="11">TmeMetallo3</strain>
    </source>
</reference>
<evidence type="ECO:0000256" key="9">
    <source>
        <dbReference type="SAM" id="SignalP"/>
    </source>
</evidence>
<feature type="signal peptide" evidence="9">
    <location>
        <begin position="1"/>
        <end position="21"/>
    </location>
</feature>
<feature type="active site" evidence="7">
    <location>
        <position position="332"/>
    </location>
</feature>
<keyword evidence="2" id="KW-0645">Protease</keyword>
<comment type="caution">
    <text evidence="7">Lacks conserved residue(s) required for the propagation of feature annotation.</text>
</comment>